<dbReference type="GO" id="GO:0009251">
    <property type="term" value="P:glucan catabolic process"/>
    <property type="evidence" value="ECO:0007669"/>
    <property type="project" value="TreeGrafter"/>
</dbReference>
<evidence type="ECO:0000313" key="5">
    <source>
        <dbReference type="Proteomes" id="UP001305647"/>
    </source>
</evidence>
<feature type="non-terminal residue" evidence="4">
    <location>
        <position position="429"/>
    </location>
</feature>
<proteinExistence type="predicted"/>
<reference evidence="4" key="2">
    <citation type="submission" date="2023-05" db="EMBL/GenBank/DDBJ databases">
        <authorList>
            <consortium name="Lawrence Berkeley National Laboratory"/>
            <person name="Steindorff A."/>
            <person name="Hensen N."/>
            <person name="Bonometti L."/>
            <person name="Westerberg I."/>
            <person name="Brannstrom I.O."/>
            <person name="Guillou S."/>
            <person name="Cros-Aarteil S."/>
            <person name="Calhoun S."/>
            <person name="Haridas S."/>
            <person name="Kuo A."/>
            <person name="Mondo S."/>
            <person name="Pangilinan J."/>
            <person name="Riley R."/>
            <person name="Labutti K."/>
            <person name="Andreopoulos B."/>
            <person name="Lipzen A."/>
            <person name="Chen C."/>
            <person name="Yanf M."/>
            <person name="Daum C."/>
            <person name="Ng V."/>
            <person name="Clum A."/>
            <person name="Ohm R."/>
            <person name="Martin F."/>
            <person name="Silar P."/>
            <person name="Natvig D."/>
            <person name="Lalanne C."/>
            <person name="Gautier V."/>
            <person name="Ament-Velasquez S.L."/>
            <person name="Kruys A."/>
            <person name="Hutchinson M.I."/>
            <person name="Powell A.J."/>
            <person name="Barry K."/>
            <person name="Miller A.N."/>
            <person name="Grigoriev I.V."/>
            <person name="Debuchy R."/>
            <person name="Gladieux P."/>
            <person name="Thoren M.H."/>
            <person name="Johannesson H."/>
        </authorList>
    </citation>
    <scope>NUCLEOTIDE SEQUENCE</scope>
    <source>
        <strain evidence="4">CBS 757.83</strain>
    </source>
</reference>
<feature type="domain" description="GH16" evidence="3">
    <location>
        <begin position="25"/>
        <end position="283"/>
    </location>
</feature>
<keyword evidence="5" id="KW-1185">Reference proteome</keyword>
<evidence type="ECO:0000256" key="2">
    <source>
        <dbReference type="SAM" id="SignalP"/>
    </source>
</evidence>
<sequence length="429" mass="45769">MAPSIIRLGAAALAYASTAAAIEVYQLKESYTPSNFFDKFNFFSESDPNRGFVKYRNKEDASSLDLIKTGADDVTISVDSTGTDQDGRSSVRLESVSTYSSGLFIADFAHFPKQACGAWPAFWMVGPSWPRDGEVDIYEGWNLNPANKVVLHTDDPAHVGSCVIQPGDFSSTMVWANCWNNAPGQPGNTGCAVDETNGLHGNPAGGVYATEWQEDRIRVWSWPQDQVPANVRSANPDPSQWGMPSFAAGGETCDVKRAFNNMRMILNINFCGDAAGNPGNWGECQAQTQTEECYTYVQWHPEAFAETYWKIRGINVYQLEEVTVTSTSTSSTEISSTTSSTETSTSASTIETSASTSSTETSSSSSTSTSSTETSSSVTEISSSTSSSATSASTESSASASSTETSTQISTTASETVTSSSSTETATET</sequence>
<accession>A0AAN6Q608</accession>
<keyword evidence="4" id="KW-0378">Hydrolase</keyword>
<gene>
    <name evidence="4" type="ORF">N658DRAFT_407035</name>
</gene>
<comment type="caution">
    <text evidence="4">The sequence shown here is derived from an EMBL/GenBank/DDBJ whole genome shotgun (WGS) entry which is preliminary data.</text>
</comment>
<evidence type="ECO:0000259" key="3">
    <source>
        <dbReference type="PROSITE" id="PS51762"/>
    </source>
</evidence>
<dbReference type="CDD" id="cd02181">
    <property type="entry name" value="GH16_fungal_Lam16A_glucanase"/>
    <property type="match status" value="1"/>
</dbReference>
<dbReference type="Proteomes" id="UP001305647">
    <property type="component" value="Unassembled WGS sequence"/>
</dbReference>
<dbReference type="PANTHER" id="PTHR10963:SF24">
    <property type="entry name" value="GLYCOSIDASE C21B10.07-RELATED"/>
    <property type="match status" value="1"/>
</dbReference>
<organism evidence="4 5">
    <name type="scientific">Parathielavia hyrcaniae</name>
    <dbReference type="NCBI Taxonomy" id="113614"/>
    <lineage>
        <taxon>Eukaryota</taxon>
        <taxon>Fungi</taxon>
        <taxon>Dikarya</taxon>
        <taxon>Ascomycota</taxon>
        <taxon>Pezizomycotina</taxon>
        <taxon>Sordariomycetes</taxon>
        <taxon>Sordariomycetidae</taxon>
        <taxon>Sordariales</taxon>
        <taxon>Chaetomiaceae</taxon>
        <taxon>Parathielavia</taxon>
    </lineage>
</organism>
<dbReference type="InterPro" id="IPR013320">
    <property type="entry name" value="ConA-like_dom_sf"/>
</dbReference>
<feature type="region of interest" description="Disordered" evidence="1">
    <location>
        <begin position="324"/>
        <end position="429"/>
    </location>
</feature>
<evidence type="ECO:0000256" key="1">
    <source>
        <dbReference type="SAM" id="MobiDB-lite"/>
    </source>
</evidence>
<reference evidence="4" key="1">
    <citation type="journal article" date="2023" name="Mol. Phylogenet. Evol.">
        <title>Genome-scale phylogeny and comparative genomics of the fungal order Sordariales.</title>
        <authorList>
            <person name="Hensen N."/>
            <person name="Bonometti L."/>
            <person name="Westerberg I."/>
            <person name="Brannstrom I.O."/>
            <person name="Guillou S."/>
            <person name="Cros-Aarteil S."/>
            <person name="Calhoun S."/>
            <person name="Haridas S."/>
            <person name="Kuo A."/>
            <person name="Mondo S."/>
            <person name="Pangilinan J."/>
            <person name="Riley R."/>
            <person name="LaButti K."/>
            <person name="Andreopoulos B."/>
            <person name="Lipzen A."/>
            <person name="Chen C."/>
            <person name="Yan M."/>
            <person name="Daum C."/>
            <person name="Ng V."/>
            <person name="Clum A."/>
            <person name="Steindorff A."/>
            <person name="Ohm R.A."/>
            <person name="Martin F."/>
            <person name="Silar P."/>
            <person name="Natvig D.O."/>
            <person name="Lalanne C."/>
            <person name="Gautier V."/>
            <person name="Ament-Velasquez S.L."/>
            <person name="Kruys A."/>
            <person name="Hutchinson M.I."/>
            <person name="Powell A.J."/>
            <person name="Barry K."/>
            <person name="Miller A.N."/>
            <person name="Grigoriev I.V."/>
            <person name="Debuchy R."/>
            <person name="Gladieux P."/>
            <person name="Hiltunen Thoren M."/>
            <person name="Johannesson H."/>
        </authorList>
    </citation>
    <scope>NUCLEOTIDE SEQUENCE</scope>
    <source>
        <strain evidence="4">CBS 757.83</strain>
    </source>
</reference>
<dbReference type="InterPro" id="IPR050546">
    <property type="entry name" value="Glycosyl_Hydrlase_16"/>
</dbReference>
<feature type="signal peptide" evidence="2">
    <location>
        <begin position="1"/>
        <end position="21"/>
    </location>
</feature>
<evidence type="ECO:0000313" key="4">
    <source>
        <dbReference type="EMBL" id="KAK4104169.1"/>
    </source>
</evidence>
<dbReference type="Pfam" id="PF26113">
    <property type="entry name" value="GH16_XgeA"/>
    <property type="match status" value="1"/>
</dbReference>
<dbReference type="Gene3D" id="2.60.120.200">
    <property type="match status" value="1"/>
</dbReference>
<dbReference type="PROSITE" id="PS51762">
    <property type="entry name" value="GH16_2"/>
    <property type="match status" value="1"/>
</dbReference>
<dbReference type="InterPro" id="IPR000757">
    <property type="entry name" value="Beta-glucanase-like"/>
</dbReference>
<dbReference type="EMBL" id="MU863627">
    <property type="protein sequence ID" value="KAK4104169.1"/>
    <property type="molecule type" value="Genomic_DNA"/>
</dbReference>
<feature type="chain" id="PRO_5042986356" evidence="2">
    <location>
        <begin position="22"/>
        <end position="429"/>
    </location>
</feature>
<dbReference type="SUPFAM" id="SSF49899">
    <property type="entry name" value="Concanavalin A-like lectins/glucanases"/>
    <property type="match status" value="1"/>
</dbReference>
<dbReference type="PANTHER" id="PTHR10963">
    <property type="entry name" value="GLYCOSYL HYDROLASE-RELATED"/>
    <property type="match status" value="1"/>
</dbReference>
<protein>
    <submittedName>
        <fullName evidence="4">Glycoside hydrolase family 16 protein</fullName>
    </submittedName>
</protein>
<dbReference type="GO" id="GO:0004553">
    <property type="term" value="F:hydrolase activity, hydrolyzing O-glycosyl compounds"/>
    <property type="evidence" value="ECO:0007669"/>
    <property type="project" value="InterPro"/>
</dbReference>
<name>A0AAN6Q608_9PEZI</name>
<keyword evidence="2" id="KW-0732">Signal</keyword>
<dbReference type="AlphaFoldDB" id="A0AAN6Q608"/>